<name>A0A9D4EYI1_DREPO</name>
<dbReference type="InterPro" id="IPR036392">
    <property type="entry name" value="PLAT/LH2_dom_sf"/>
</dbReference>
<evidence type="ECO:0000259" key="2">
    <source>
        <dbReference type="PROSITE" id="PS50095"/>
    </source>
</evidence>
<reference evidence="3" key="2">
    <citation type="submission" date="2020-11" db="EMBL/GenBank/DDBJ databases">
        <authorList>
            <person name="McCartney M.A."/>
            <person name="Auch B."/>
            <person name="Kono T."/>
            <person name="Mallez S."/>
            <person name="Becker A."/>
            <person name="Gohl D.M."/>
            <person name="Silverstein K.A.T."/>
            <person name="Koren S."/>
            <person name="Bechman K.B."/>
            <person name="Herman A."/>
            <person name="Abrahante J.E."/>
            <person name="Garbe J."/>
        </authorList>
    </citation>
    <scope>NUCLEOTIDE SEQUENCE</scope>
    <source>
        <strain evidence="3">Duluth1</strain>
        <tissue evidence="3">Whole animal</tissue>
    </source>
</reference>
<protein>
    <recommendedName>
        <fullName evidence="2">PLAT domain-containing protein</fullName>
    </recommendedName>
</protein>
<dbReference type="PROSITE" id="PS50095">
    <property type="entry name" value="PLAT"/>
    <property type="match status" value="1"/>
</dbReference>
<sequence length="55" mass="6186">MTFLMATHKPLGPLQHMCIWHDNTGEGDSASWYLNQVSVFDTQTKKCTFVGIGKN</sequence>
<dbReference type="InterPro" id="IPR001024">
    <property type="entry name" value="PLAT/LH2_dom"/>
</dbReference>
<accession>A0A9D4EYI1</accession>
<proteinExistence type="predicted"/>
<dbReference type="InterPro" id="IPR051223">
    <property type="entry name" value="Polycystin"/>
</dbReference>
<keyword evidence="4" id="KW-1185">Reference proteome</keyword>
<dbReference type="SUPFAM" id="SSF49723">
    <property type="entry name" value="Lipase/lipooxygenase domain (PLAT/LH2 domain)"/>
    <property type="match status" value="1"/>
</dbReference>
<dbReference type="AlphaFoldDB" id="A0A9D4EYI1"/>
<evidence type="ECO:0000313" key="4">
    <source>
        <dbReference type="Proteomes" id="UP000828390"/>
    </source>
</evidence>
<comment type="caution">
    <text evidence="1">Lacks conserved residue(s) required for the propagation of feature annotation.</text>
</comment>
<reference evidence="3" key="1">
    <citation type="journal article" date="2019" name="bioRxiv">
        <title>The Genome of the Zebra Mussel, Dreissena polymorpha: A Resource for Invasive Species Research.</title>
        <authorList>
            <person name="McCartney M.A."/>
            <person name="Auch B."/>
            <person name="Kono T."/>
            <person name="Mallez S."/>
            <person name="Zhang Y."/>
            <person name="Obille A."/>
            <person name="Becker A."/>
            <person name="Abrahante J.E."/>
            <person name="Garbe J."/>
            <person name="Badalamenti J.P."/>
            <person name="Herman A."/>
            <person name="Mangelson H."/>
            <person name="Liachko I."/>
            <person name="Sullivan S."/>
            <person name="Sone E.D."/>
            <person name="Koren S."/>
            <person name="Silverstein K.A.T."/>
            <person name="Beckman K.B."/>
            <person name="Gohl D.M."/>
        </authorList>
    </citation>
    <scope>NUCLEOTIDE SEQUENCE</scope>
    <source>
        <strain evidence="3">Duluth1</strain>
        <tissue evidence="3">Whole animal</tissue>
    </source>
</reference>
<gene>
    <name evidence="3" type="ORF">DPMN_167285</name>
</gene>
<dbReference type="Gene3D" id="2.60.60.20">
    <property type="entry name" value="PLAT/LH2 domain"/>
    <property type="match status" value="1"/>
</dbReference>
<feature type="domain" description="PLAT" evidence="2">
    <location>
        <begin position="1"/>
        <end position="55"/>
    </location>
</feature>
<dbReference type="GO" id="GO:0016020">
    <property type="term" value="C:membrane"/>
    <property type="evidence" value="ECO:0007669"/>
    <property type="project" value="TreeGrafter"/>
</dbReference>
<dbReference type="GO" id="GO:0005262">
    <property type="term" value="F:calcium channel activity"/>
    <property type="evidence" value="ECO:0007669"/>
    <property type="project" value="TreeGrafter"/>
</dbReference>
<dbReference type="Proteomes" id="UP000828390">
    <property type="component" value="Unassembled WGS sequence"/>
</dbReference>
<dbReference type="GO" id="GO:0050982">
    <property type="term" value="P:detection of mechanical stimulus"/>
    <property type="evidence" value="ECO:0007669"/>
    <property type="project" value="TreeGrafter"/>
</dbReference>
<dbReference type="PANTHER" id="PTHR10877">
    <property type="entry name" value="POLYCYSTIN FAMILY MEMBER"/>
    <property type="match status" value="1"/>
</dbReference>
<dbReference type="Pfam" id="PF01477">
    <property type="entry name" value="PLAT"/>
    <property type="match status" value="1"/>
</dbReference>
<organism evidence="3 4">
    <name type="scientific">Dreissena polymorpha</name>
    <name type="common">Zebra mussel</name>
    <name type="synonym">Mytilus polymorpha</name>
    <dbReference type="NCBI Taxonomy" id="45954"/>
    <lineage>
        <taxon>Eukaryota</taxon>
        <taxon>Metazoa</taxon>
        <taxon>Spiralia</taxon>
        <taxon>Lophotrochozoa</taxon>
        <taxon>Mollusca</taxon>
        <taxon>Bivalvia</taxon>
        <taxon>Autobranchia</taxon>
        <taxon>Heteroconchia</taxon>
        <taxon>Euheterodonta</taxon>
        <taxon>Imparidentia</taxon>
        <taxon>Neoheterodontei</taxon>
        <taxon>Myida</taxon>
        <taxon>Dreissenoidea</taxon>
        <taxon>Dreissenidae</taxon>
        <taxon>Dreissena</taxon>
    </lineage>
</organism>
<evidence type="ECO:0000256" key="1">
    <source>
        <dbReference type="PROSITE-ProRule" id="PRU00152"/>
    </source>
</evidence>
<dbReference type="EMBL" id="JAIWYP010000008">
    <property type="protein sequence ID" value="KAH3789115.1"/>
    <property type="molecule type" value="Genomic_DNA"/>
</dbReference>
<dbReference type="PANTHER" id="PTHR10877:SF194">
    <property type="entry name" value="LOCATION OF VULVA DEFECTIVE 1"/>
    <property type="match status" value="1"/>
</dbReference>
<comment type="caution">
    <text evidence="3">The sequence shown here is derived from an EMBL/GenBank/DDBJ whole genome shotgun (WGS) entry which is preliminary data.</text>
</comment>
<evidence type="ECO:0000313" key="3">
    <source>
        <dbReference type="EMBL" id="KAH3789115.1"/>
    </source>
</evidence>